<protein>
    <recommendedName>
        <fullName evidence="4">F-box domain-containing protein</fullName>
    </recommendedName>
</protein>
<name>A0A6A4GL65_9AGAR</name>
<gene>
    <name evidence="2" type="ORF">BT96DRAFT_802333</name>
</gene>
<evidence type="ECO:0000256" key="1">
    <source>
        <dbReference type="SAM" id="Coils"/>
    </source>
</evidence>
<accession>A0A6A4GL65</accession>
<feature type="non-terminal residue" evidence="2">
    <location>
        <position position="94"/>
    </location>
</feature>
<organism evidence="2 3">
    <name type="scientific">Gymnopus androsaceus JB14</name>
    <dbReference type="NCBI Taxonomy" id="1447944"/>
    <lineage>
        <taxon>Eukaryota</taxon>
        <taxon>Fungi</taxon>
        <taxon>Dikarya</taxon>
        <taxon>Basidiomycota</taxon>
        <taxon>Agaricomycotina</taxon>
        <taxon>Agaricomycetes</taxon>
        <taxon>Agaricomycetidae</taxon>
        <taxon>Agaricales</taxon>
        <taxon>Marasmiineae</taxon>
        <taxon>Omphalotaceae</taxon>
        <taxon>Gymnopus</taxon>
    </lineage>
</organism>
<evidence type="ECO:0008006" key="4">
    <source>
        <dbReference type="Google" id="ProtNLM"/>
    </source>
</evidence>
<feature type="non-terminal residue" evidence="2">
    <location>
        <position position="1"/>
    </location>
</feature>
<proteinExistence type="predicted"/>
<dbReference type="EMBL" id="ML769921">
    <property type="protein sequence ID" value="KAE9386015.1"/>
    <property type="molecule type" value="Genomic_DNA"/>
</dbReference>
<dbReference type="OrthoDB" id="3266451at2759"/>
<evidence type="ECO:0000313" key="3">
    <source>
        <dbReference type="Proteomes" id="UP000799118"/>
    </source>
</evidence>
<dbReference type="Proteomes" id="UP000799118">
    <property type="component" value="Unassembled WGS sequence"/>
</dbReference>
<sequence>RILGLEAQIENIEDQISELRRQKDAKLVEIASVRNVLSPIRRVPLEILSEIFELSCLPEDGIFKASHDGIFRTHTLTRVCAAWRAAAYSTPGIW</sequence>
<dbReference type="AlphaFoldDB" id="A0A6A4GL65"/>
<reference evidence="2" key="1">
    <citation type="journal article" date="2019" name="Environ. Microbiol.">
        <title>Fungal ecological strategies reflected in gene transcription - a case study of two litter decomposers.</title>
        <authorList>
            <person name="Barbi F."/>
            <person name="Kohler A."/>
            <person name="Barry K."/>
            <person name="Baskaran P."/>
            <person name="Daum C."/>
            <person name="Fauchery L."/>
            <person name="Ihrmark K."/>
            <person name="Kuo A."/>
            <person name="LaButti K."/>
            <person name="Lipzen A."/>
            <person name="Morin E."/>
            <person name="Grigoriev I.V."/>
            <person name="Henrissat B."/>
            <person name="Lindahl B."/>
            <person name="Martin F."/>
        </authorList>
    </citation>
    <scope>NUCLEOTIDE SEQUENCE</scope>
    <source>
        <strain evidence="2">JB14</strain>
    </source>
</reference>
<feature type="coiled-coil region" evidence="1">
    <location>
        <begin position="2"/>
        <end position="29"/>
    </location>
</feature>
<evidence type="ECO:0000313" key="2">
    <source>
        <dbReference type="EMBL" id="KAE9386015.1"/>
    </source>
</evidence>
<keyword evidence="1" id="KW-0175">Coiled coil</keyword>
<keyword evidence="3" id="KW-1185">Reference proteome</keyword>